<feature type="transmembrane region" description="Helical" evidence="10">
    <location>
        <begin position="145"/>
        <end position="167"/>
    </location>
</feature>
<dbReference type="OMA" id="ALIFMAY"/>
<evidence type="ECO:0000256" key="3">
    <source>
        <dbReference type="ARBA" id="ARBA00022692"/>
    </source>
</evidence>
<evidence type="ECO:0000259" key="11">
    <source>
        <dbReference type="PROSITE" id="PS50262"/>
    </source>
</evidence>
<evidence type="ECO:0000256" key="10">
    <source>
        <dbReference type="SAM" id="Phobius"/>
    </source>
</evidence>
<dbReference type="PANTHER" id="PTHR24249">
    <property type="entry name" value="HISTAMINE RECEPTOR-RELATED G-PROTEIN COUPLED RECEPTOR"/>
    <property type="match status" value="1"/>
</dbReference>
<feature type="transmembrane region" description="Helical" evidence="10">
    <location>
        <begin position="6"/>
        <end position="30"/>
    </location>
</feature>
<dbReference type="STRING" id="46731.A0A3M6UM36"/>
<dbReference type="SMART" id="SM01381">
    <property type="entry name" value="7TM_GPCR_Srsx"/>
    <property type="match status" value="1"/>
</dbReference>
<dbReference type="InterPro" id="IPR017452">
    <property type="entry name" value="GPCR_Rhodpsn_7TM"/>
</dbReference>
<dbReference type="EMBL" id="RCHS01001270">
    <property type="protein sequence ID" value="RMX54418.1"/>
    <property type="molecule type" value="Genomic_DNA"/>
</dbReference>
<evidence type="ECO:0000256" key="6">
    <source>
        <dbReference type="ARBA" id="ARBA00023136"/>
    </source>
</evidence>
<dbReference type="GO" id="GO:0005886">
    <property type="term" value="C:plasma membrane"/>
    <property type="evidence" value="ECO:0007669"/>
    <property type="project" value="UniProtKB-SubCell"/>
</dbReference>
<dbReference type="SUPFAM" id="SSF81321">
    <property type="entry name" value="Family A G protein-coupled receptor-like"/>
    <property type="match status" value="1"/>
</dbReference>
<protein>
    <recommendedName>
        <fullName evidence="11">G-protein coupled receptors family 1 profile domain-containing protein</fullName>
    </recommendedName>
</protein>
<feature type="transmembrane region" description="Helical" evidence="10">
    <location>
        <begin position="42"/>
        <end position="62"/>
    </location>
</feature>
<evidence type="ECO:0000256" key="1">
    <source>
        <dbReference type="ARBA" id="ARBA00004651"/>
    </source>
</evidence>
<evidence type="ECO:0000256" key="9">
    <source>
        <dbReference type="RuleBase" id="RU000688"/>
    </source>
</evidence>
<comment type="subcellular location">
    <subcellularLocation>
        <location evidence="1">Cell membrane</location>
        <topology evidence="1">Multi-pass membrane protein</topology>
    </subcellularLocation>
</comment>
<evidence type="ECO:0000313" key="12">
    <source>
        <dbReference type="EMBL" id="RMX54418.1"/>
    </source>
</evidence>
<keyword evidence="5 9" id="KW-0297">G-protein coupled receptor</keyword>
<dbReference type="Gene3D" id="1.20.1070.10">
    <property type="entry name" value="Rhodopsin 7-helix transmembrane proteins"/>
    <property type="match status" value="1"/>
</dbReference>
<dbReference type="PANTHER" id="PTHR24249:SF372">
    <property type="entry name" value="G-PROTEIN COUPLED RECEPTORS FAMILY 1 PROFILE DOMAIN-CONTAINING PROTEIN"/>
    <property type="match status" value="1"/>
</dbReference>
<keyword evidence="2" id="KW-1003">Cell membrane</keyword>
<dbReference type="OrthoDB" id="5980537at2759"/>
<keyword evidence="3 9" id="KW-0812">Transmembrane</keyword>
<feature type="domain" description="G-protein coupled receptors family 1 profile" evidence="11">
    <location>
        <begin position="21"/>
        <end position="257"/>
    </location>
</feature>
<dbReference type="GO" id="GO:0004930">
    <property type="term" value="F:G protein-coupled receptor activity"/>
    <property type="evidence" value="ECO:0007669"/>
    <property type="project" value="UniProtKB-KW"/>
</dbReference>
<reference evidence="12 13" key="1">
    <citation type="journal article" date="2018" name="Sci. Rep.">
        <title>Comparative analysis of the Pocillopora damicornis genome highlights role of immune system in coral evolution.</title>
        <authorList>
            <person name="Cunning R."/>
            <person name="Bay R.A."/>
            <person name="Gillette P."/>
            <person name="Baker A.C."/>
            <person name="Traylor-Knowles N."/>
        </authorList>
    </citation>
    <scope>NUCLEOTIDE SEQUENCE [LARGE SCALE GENOMIC DNA]</scope>
    <source>
        <strain evidence="12">RSMAS</strain>
        <tissue evidence="12">Whole animal</tissue>
    </source>
</reference>
<feature type="transmembrane region" description="Helical" evidence="10">
    <location>
        <begin position="113"/>
        <end position="133"/>
    </location>
</feature>
<gene>
    <name evidence="12" type="ORF">pdam_00013875</name>
</gene>
<dbReference type="Proteomes" id="UP000275408">
    <property type="component" value="Unassembled WGS sequence"/>
</dbReference>
<evidence type="ECO:0000256" key="7">
    <source>
        <dbReference type="ARBA" id="ARBA00023170"/>
    </source>
</evidence>
<dbReference type="CDD" id="cd00637">
    <property type="entry name" value="7tm_classA_rhodopsin-like"/>
    <property type="match status" value="1"/>
</dbReference>
<dbReference type="PROSITE" id="PS50262">
    <property type="entry name" value="G_PROTEIN_RECEP_F1_2"/>
    <property type="match status" value="1"/>
</dbReference>
<evidence type="ECO:0000256" key="2">
    <source>
        <dbReference type="ARBA" id="ARBA00022475"/>
    </source>
</evidence>
<evidence type="ECO:0000256" key="4">
    <source>
        <dbReference type="ARBA" id="ARBA00022989"/>
    </source>
</evidence>
<keyword evidence="8 9" id="KW-0807">Transducer</keyword>
<dbReference type="InterPro" id="IPR050569">
    <property type="entry name" value="TAAR"/>
</dbReference>
<dbReference type="PRINTS" id="PR00237">
    <property type="entry name" value="GPCRRHODOPSN"/>
</dbReference>
<keyword evidence="7 9" id="KW-0675">Receptor</keyword>
<dbReference type="Pfam" id="PF00001">
    <property type="entry name" value="7tm_1"/>
    <property type="match status" value="1"/>
</dbReference>
<dbReference type="AlphaFoldDB" id="A0A3M6UM36"/>
<evidence type="ECO:0000313" key="13">
    <source>
        <dbReference type="Proteomes" id="UP000275408"/>
    </source>
</evidence>
<evidence type="ECO:0000256" key="8">
    <source>
        <dbReference type="ARBA" id="ARBA00023224"/>
    </source>
</evidence>
<feature type="transmembrane region" description="Helical" evidence="10">
    <location>
        <begin position="74"/>
        <end position="93"/>
    </location>
</feature>
<sequence length="316" mass="35576">MVDVTLHFVILASMSILIVAANIIVCVSVVTNAQLRTYTNGFLVSLAVSDILTGGLFFPVHLSGPYSPVAFTEGYLVAFVLLAGVGNICLVTWDRYIAVTKPFQYKETVKKHFSKMIIVIWAISLLVALLPLTWMTDYNIVIHKVYLFCLMGFFVVIPYAAIFLAYYKIGQNLRKHQQKIRKHSHATGSHKCKRMKAEAKVTKVFLAIVMIFVLSWLPIIYMTTVASLNKLNLSPDALQKASLYTVALSSLANPLLYAFVKQDFRRQFKRRSARQGISSVSAAANKMMEPPTAPCRTEKDRKKNTVIYVKYFSLRS</sequence>
<dbReference type="InterPro" id="IPR000276">
    <property type="entry name" value="GPCR_Rhodpsn"/>
</dbReference>
<keyword evidence="13" id="KW-1185">Reference proteome</keyword>
<feature type="transmembrane region" description="Helical" evidence="10">
    <location>
        <begin position="241"/>
        <end position="260"/>
    </location>
</feature>
<proteinExistence type="inferred from homology"/>
<organism evidence="12 13">
    <name type="scientific">Pocillopora damicornis</name>
    <name type="common">Cauliflower coral</name>
    <name type="synonym">Millepora damicornis</name>
    <dbReference type="NCBI Taxonomy" id="46731"/>
    <lineage>
        <taxon>Eukaryota</taxon>
        <taxon>Metazoa</taxon>
        <taxon>Cnidaria</taxon>
        <taxon>Anthozoa</taxon>
        <taxon>Hexacorallia</taxon>
        <taxon>Scleractinia</taxon>
        <taxon>Astrocoeniina</taxon>
        <taxon>Pocilloporidae</taxon>
        <taxon>Pocillopora</taxon>
    </lineage>
</organism>
<name>A0A3M6UM36_POCDA</name>
<comment type="similarity">
    <text evidence="9">Belongs to the G-protein coupled receptor 1 family.</text>
</comment>
<accession>A0A3M6UM36</accession>
<keyword evidence="4 10" id="KW-1133">Transmembrane helix</keyword>
<feature type="transmembrane region" description="Helical" evidence="10">
    <location>
        <begin position="201"/>
        <end position="221"/>
    </location>
</feature>
<keyword evidence="6 10" id="KW-0472">Membrane</keyword>
<dbReference type="PROSITE" id="PS00237">
    <property type="entry name" value="G_PROTEIN_RECEP_F1_1"/>
    <property type="match status" value="1"/>
</dbReference>
<evidence type="ECO:0000256" key="5">
    <source>
        <dbReference type="ARBA" id="ARBA00023040"/>
    </source>
</evidence>
<comment type="caution">
    <text evidence="12">The sequence shown here is derived from an EMBL/GenBank/DDBJ whole genome shotgun (WGS) entry which is preliminary data.</text>
</comment>